<dbReference type="SUPFAM" id="SSF48452">
    <property type="entry name" value="TPR-like"/>
    <property type="match status" value="1"/>
</dbReference>
<evidence type="ECO:0000313" key="2">
    <source>
        <dbReference type="Proteomes" id="UP000298488"/>
    </source>
</evidence>
<proteinExistence type="predicted"/>
<dbReference type="Pfam" id="PF13432">
    <property type="entry name" value="TPR_16"/>
    <property type="match status" value="1"/>
</dbReference>
<keyword evidence="2" id="KW-1185">Reference proteome</keyword>
<gene>
    <name evidence="1" type="ORF">E3N84_10305</name>
</gene>
<dbReference type="InterPro" id="IPR011990">
    <property type="entry name" value="TPR-like_helical_dom_sf"/>
</dbReference>
<dbReference type="RefSeq" id="WP_104096241.1">
    <property type="nucleotide sequence ID" value="NZ_JACHBP010000001.1"/>
</dbReference>
<sequence>MLTHHELGLLWDFDDPAGSEQRLRDAARRPGSSPELRAELETQVARALGLQSRFDEASSLLDRIVFDSPPVATRLLLERGRLLNSSGHPDAAVAFFTRARVIAGRAGLSYLEVDALHMLAIADPANADDWTKQGLAMLDDAADERTRLWAVALHNNLGWHLHDAGRFDEALTQFALAQGAAIRFGDDEHRFSSRWAVARCLRSLGRNDEALDIQRELAAERPDAEDVQSELAELGA</sequence>
<dbReference type="Gene3D" id="1.25.40.10">
    <property type="entry name" value="Tetratricopeptide repeat domain"/>
    <property type="match status" value="1"/>
</dbReference>
<dbReference type="Proteomes" id="UP000298488">
    <property type="component" value="Unassembled WGS sequence"/>
</dbReference>
<evidence type="ECO:0000313" key="1">
    <source>
        <dbReference type="EMBL" id="TFB80385.1"/>
    </source>
</evidence>
<accession>A0A4R8VCG7</accession>
<dbReference type="EMBL" id="SOFI01000003">
    <property type="protein sequence ID" value="TFB80385.1"/>
    <property type="molecule type" value="Genomic_DNA"/>
</dbReference>
<comment type="caution">
    <text evidence="1">The sequence shown here is derived from an EMBL/GenBank/DDBJ whole genome shotgun (WGS) entry which is preliminary data.</text>
</comment>
<dbReference type="OrthoDB" id="3777470at2"/>
<name>A0A4R8VCG7_9MICO</name>
<protein>
    <submittedName>
        <fullName evidence="1">Tetratricopeptide repeat protein</fullName>
    </submittedName>
</protein>
<organism evidence="1 2">
    <name type="scientific">Terrimesophilobacter mesophilus</name>
    <dbReference type="NCBI Taxonomy" id="433647"/>
    <lineage>
        <taxon>Bacteria</taxon>
        <taxon>Bacillati</taxon>
        <taxon>Actinomycetota</taxon>
        <taxon>Actinomycetes</taxon>
        <taxon>Micrococcales</taxon>
        <taxon>Microbacteriaceae</taxon>
        <taxon>Terrimesophilobacter</taxon>
    </lineage>
</organism>
<reference evidence="1 2" key="1">
    <citation type="submission" date="2019-03" db="EMBL/GenBank/DDBJ databases">
        <title>Genomics of glacier-inhabiting Cryobacterium strains.</title>
        <authorList>
            <person name="Liu Q."/>
            <person name="Xin Y.-H."/>
        </authorList>
    </citation>
    <scope>NUCLEOTIDE SEQUENCE [LARGE SCALE GENOMIC DNA]</scope>
    <source>
        <strain evidence="1 2">CGMCC 1.10440</strain>
    </source>
</reference>
<dbReference type="AlphaFoldDB" id="A0A4R8VCG7"/>